<proteinExistence type="predicted"/>
<name>A0ACB9A623_9ASTR</name>
<protein>
    <submittedName>
        <fullName evidence="1">Uncharacterized protein</fullName>
    </submittedName>
</protein>
<accession>A0ACB9A623</accession>
<sequence length="103" mass="12199">MHHPLTVPKKETLFYQTRIYQYSQKCHYQTLPQRKLKHVVDDIFAMLLGSFLSTPSLSLSRFYSYISSYHFNSTLHSTLSINHTHTHIYLHVVKYGRQQGQID</sequence>
<organism evidence="1 2">
    <name type="scientific">Smallanthus sonchifolius</name>
    <dbReference type="NCBI Taxonomy" id="185202"/>
    <lineage>
        <taxon>Eukaryota</taxon>
        <taxon>Viridiplantae</taxon>
        <taxon>Streptophyta</taxon>
        <taxon>Embryophyta</taxon>
        <taxon>Tracheophyta</taxon>
        <taxon>Spermatophyta</taxon>
        <taxon>Magnoliopsida</taxon>
        <taxon>eudicotyledons</taxon>
        <taxon>Gunneridae</taxon>
        <taxon>Pentapetalae</taxon>
        <taxon>asterids</taxon>
        <taxon>campanulids</taxon>
        <taxon>Asterales</taxon>
        <taxon>Asteraceae</taxon>
        <taxon>Asteroideae</taxon>
        <taxon>Heliantheae alliance</taxon>
        <taxon>Millerieae</taxon>
        <taxon>Smallanthus</taxon>
    </lineage>
</organism>
<reference evidence="2" key="1">
    <citation type="journal article" date="2022" name="Mol. Ecol. Resour.">
        <title>The genomes of chicory, endive, great burdock and yacon provide insights into Asteraceae palaeo-polyploidization history and plant inulin production.</title>
        <authorList>
            <person name="Fan W."/>
            <person name="Wang S."/>
            <person name="Wang H."/>
            <person name="Wang A."/>
            <person name="Jiang F."/>
            <person name="Liu H."/>
            <person name="Zhao H."/>
            <person name="Xu D."/>
            <person name="Zhang Y."/>
        </authorList>
    </citation>
    <scope>NUCLEOTIDE SEQUENCE [LARGE SCALE GENOMIC DNA]</scope>
    <source>
        <strain evidence="2">cv. Yunnan</strain>
    </source>
</reference>
<dbReference type="EMBL" id="CM042042">
    <property type="protein sequence ID" value="KAI3704981.1"/>
    <property type="molecule type" value="Genomic_DNA"/>
</dbReference>
<gene>
    <name evidence="1" type="ORF">L1987_75211</name>
</gene>
<dbReference type="Proteomes" id="UP001056120">
    <property type="component" value="Linkage Group LG25"/>
</dbReference>
<comment type="caution">
    <text evidence="1">The sequence shown here is derived from an EMBL/GenBank/DDBJ whole genome shotgun (WGS) entry which is preliminary data.</text>
</comment>
<evidence type="ECO:0000313" key="1">
    <source>
        <dbReference type="EMBL" id="KAI3704981.1"/>
    </source>
</evidence>
<evidence type="ECO:0000313" key="2">
    <source>
        <dbReference type="Proteomes" id="UP001056120"/>
    </source>
</evidence>
<reference evidence="1 2" key="2">
    <citation type="journal article" date="2022" name="Mol. Ecol. Resour.">
        <title>The genomes of chicory, endive, great burdock and yacon provide insights into Asteraceae paleo-polyploidization history and plant inulin production.</title>
        <authorList>
            <person name="Fan W."/>
            <person name="Wang S."/>
            <person name="Wang H."/>
            <person name="Wang A."/>
            <person name="Jiang F."/>
            <person name="Liu H."/>
            <person name="Zhao H."/>
            <person name="Xu D."/>
            <person name="Zhang Y."/>
        </authorList>
    </citation>
    <scope>NUCLEOTIDE SEQUENCE [LARGE SCALE GENOMIC DNA]</scope>
    <source>
        <strain evidence="2">cv. Yunnan</strain>
        <tissue evidence="1">Leaves</tissue>
    </source>
</reference>
<keyword evidence="2" id="KW-1185">Reference proteome</keyword>